<evidence type="ECO:0000313" key="2">
    <source>
        <dbReference type="Proteomes" id="UP000785613"/>
    </source>
</evidence>
<comment type="caution">
    <text evidence="1">The sequence shown here is derived from an EMBL/GenBank/DDBJ whole genome shotgun (WGS) entry which is preliminary data.</text>
</comment>
<organism evidence="1 2">
    <name type="scientific">Massilia rubra</name>
    <dbReference type="NCBI Taxonomy" id="2607910"/>
    <lineage>
        <taxon>Bacteria</taxon>
        <taxon>Pseudomonadati</taxon>
        <taxon>Pseudomonadota</taxon>
        <taxon>Betaproteobacteria</taxon>
        <taxon>Burkholderiales</taxon>
        <taxon>Oxalobacteraceae</taxon>
        <taxon>Telluria group</taxon>
        <taxon>Massilia</taxon>
    </lineage>
</organism>
<dbReference type="RefSeq" id="WP_167232796.1">
    <property type="nucleotide sequence ID" value="NZ_VUYU01000046.1"/>
</dbReference>
<dbReference type="InterPro" id="IPR036388">
    <property type="entry name" value="WH-like_DNA-bd_sf"/>
</dbReference>
<name>A0ABX0LU19_9BURK</name>
<dbReference type="Gene3D" id="1.10.10.10">
    <property type="entry name" value="Winged helix-like DNA-binding domain superfamily/Winged helix DNA-binding domain"/>
    <property type="match status" value="1"/>
</dbReference>
<evidence type="ECO:0000313" key="1">
    <source>
        <dbReference type="EMBL" id="NHZ38351.1"/>
    </source>
</evidence>
<reference evidence="1 2" key="1">
    <citation type="submission" date="2019-09" db="EMBL/GenBank/DDBJ databases">
        <title>Taxonomy of Antarctic Massilia spp.: description of Massilia rubra sp. nov., Massilia aquatica sp. nov., Massilia mucilaginosa sp. nov., Massilia frigida sp. nov. isolated from streams, lakes and regoliths.</title>
        <authorList>
            <person name="Holochova P."/>
            <person name="Sedlacek I."/>
            <person name="Kralova S."/>
            <person name="Maslanova I."/>
            <person name="Busse H.-J."/>
            <person name="Stankova E."/>
            <person name="Vrbovska V."/>
            <person name="Kovarovic V."/>
            <person name="Bartak M."/>
            <person name="Svec P."/>
            <person name="Pantucek R."/>
        </authorList>
    </citation>
    <scope>NUCLEOTIDE SEQUENCE [LARGE SCALE GENOMIC DNA]</scope>
    <source>
        <strain evidence="1 2">CCM 8692</strain>
    </source>
</reference>
<accession>A0ABX0LU19</accession>
<gene>
    <name evidence="1" type="ORF">F0185_32920</name>
</gene>
<protein>
    <recommendedName>
        <fullName evidence="3">RNA polymerase sigma factor 70 region 4 type 2 domain-containing protein</fullName>
    </recommendedName>
</protein>
<keyword evidence="2" id="KW-1185">Reference proteome</keyword>
<proteinExistence type="predicted"/>
<sequence length="142" mass="15843">MIEYINKRLIEWSIWCKRRDDGGLGYPSKSNYCSLVQIHGAGGAGPITEAAAALEIESIIIAIRKANPAQYEVAKWFYLAGNFTIKRIAQELKCGESTVYNRLHALHLAVMDGLHDIEIEAQDRAEEARAAQRFNPLAKLEG</sequence>
<dbReference type="Proteomes" id="UP000785613">
    <property type="component" value="Unassembled WGS sequence"/>
</dbReference>
<dbReference type="EMBL" id="VUYU01000046">
    <property type="protein sequence ID" value="NHZ38351.1"/>
    <property type="molecule type" value="Genomic_DNA"/>
</dbReference>
<evidence type="ECO:0008006" key="3">
    <source>
        <dbReference type="Google" id="ProtNLM"/>
    </source>
</evidence>